<evidence type="ECO:0000313" key="2">
    <source>
        <dbReference type="EMBL" id="KAF7691220.1"/>
    </source>
</evidence>
<dbReference type="AlphaFoldDB" id="A0A8T0AI65"/>
<evidence type="ECO:0000256" key="1">
    <source>
        <dbReference type="SAM" id="SignalP"/>
    </source>
</evidence>
<name>A0A8T0AI65_SILME</name>
<organism evidence="2 3">
    <name type="scientific">Silurus meridionalis</name>
    <name type="common">Southern catfish</name>
    <name type="synonym">Silurus soldatovi meridionalis</name>
    <dbReference type="NCBI Taxonomy" id="175797"/>
    <lineage>
        <taxon>Eukaryota</taxon>
        <taxon>Metazoa</taxon>
        <taxon>Chordata</taxon>
        <taxon>Craniata</taxon>
        <taxon>Vertebrata</taxon>
        <taxon>Euteleostomi</taxon>
        <taxon>Actinopterygii</taxon>
        <taxon>Neopterygii</taxon>
        <taxon>Teleostei</taxon>
        <taxon>Ostariophysi</taxon>
        <taxon>Siluriformes</taxon>
        <taxon>Siluridae</taxon>
        <taxon>Silurus</taxon>
    </lineage>
</organism>
<comment type="caution">
    <text evidence="2">The sequence shown here is derived from an EMBL/GenBank/DDBJ whole genome shotgun (WGS) entry which is preliminary data.</text>
</comment>
<gene>
    <name evidence="2" type="ORF">HF521_011517</name>
</gene>
<reference evidence="2" key="1">
    <citation type="submission" date="2020-08" db="EMBL/GenBank/DDBJ databases">
        <title>Chromosome-level assembly of Southern catfish (Silurus meridionalis) provides insights into visual adaptation to the nocturnal and benthic lifestyles.</title>
        <authorList>
            <person name="Zhang Y."/>
            <person name="Wang D."/>
            <person name="Peng Z."/>
        </authorList>
    </citation>
    <scope>NUCLEOTIDE SEQUENCE</scope>
    <source>
        <strain evidence="2">SWU-2019-XX</strain>
        <tissue evidence="2">Muscle</tissue>
    </source>
</reference>
<feature type="signal peptide" evidence="1">
    <location>
        <begin position="1"/>
        <end position="26"/>
    </location>
</feature>
<sequence>MLRLLHHCLIAVCLVRFLMRLPLCCAQYEYDTTLPPDYDYNATFEYNFFSNSSNEDLEIFIREKESEDETTAFNTPNKGFRTEYPSFLLILILTAHPLLRVL</sequence>
<evidence type="ECO:0000313" key="3">
    <source>
        <dbReference type="Proteomes" id="UP000606274"/>
    </source>
</evidence>
<proteinExistence type="predicted"/>
<keyword evidence="3" id="KW-1185">Reference proteome</keyword>
<keyword evidence="1" id="KW-0732">Signal</keyword>
<dbReference type="Proteomes" id="UP000606274">
    <property type="component" value="Unassembled WGS sequence"/>
</dbReference>
<feature type="chain" id="PRO_5035768468" evidence="1">
    <location>
        <begin position="27"/>
        <end position="102"/>
    </location>
</feature>
<protein>
    <submittedName>
        <fullName evidence="2">Uncharacterized protein</fullName>
    </submittedName>
</protein>
<accession>A0A8T0AI65</accession>
<dbReference type="EMBL" id="JABFDY010000022">
    <property type="protein sequence ID" value="KAF7691220.1"/>
    <property type="molecule type" value="Genomic_DNA"/>
</dbReference>